<dbReference type="Proteomes" id="UP000287171">
    <property type="component" value="Unassembled WGS sequence"/>
</dbReference>
<evidence type="ECO:0000313" key="1">
    <source>
        <dbReference type="EMBL" id="GCE31281.1"/>
    </source>
</evidence>
<keyword evidence="2" id="KW-1185">Reference proteome</keyword>
<comment type="caution">
    <text evidence="1">The sequence shown here is derived from an EMBL/GenBank/DDBJ whole genome shotgun (WGS) entry which is preliminary data.</text>
</comment>
<evidence type="ECO:0000313" key="2">
    <source>
        <dbReference type="Proteomes" id="UP000287171"/>
    </source>
</evidence>
<gene>
    <name evidence="1" type="ORF">KDA_67650</name>
</gene>
<name>A0A402BIP9_9CHLR</name>
<dbReference type="EMBL" id="BIFT01000002">
    <property type="protein sequence ID" value="GCE31281.1"/>
    <property type="molecule type" value="Genomic_DNA"/>
</dbReference>
<dbReference type="AlphaFoldDB" id="A0A402BIP9"/>
<protein>
    <submittedName>
        <fullName evidence="1">Uncharacterized protein</fullName>
    </submittedName>
</protein>
<organism evidence="1 2">
    <name type="scientific">Dictyobacter alpinus</name>
    <dbReference type="NCBI Taxonomy" id="2014873"/>
    <lineage>
        <taxon>Bacteria</taxon>
        <taxon>Bacillati</taxon>
        <taxon>Chloroflexota</taxon>
        <taxon>Ktedonobacteria</taxon>
        <taxon>Ktedonobacterales</taxon>
        <taxon>Dictyobacteraceae</taxon>
        <taxon>Dictyobacter</taxon>
    </lineage>
</organism>
<reference evidence="2" key="1">
    <citation type="submission" date="2018-12" db="EMBL/GenBank/DDBJ databases">
        <title>Tengunoibacter tsumagoiensis gen. nov., sp. nov., Dictyobacter kobayashii sp. nov., D. alpinus sp. nov., and D. joshuensis sp. nov. and description of Dictyobacteraceae fam. nov. within the order Ktedonobacterales isolated from Tengu-no-mugimeshi.</title>
        <authorList>
            <person name="Wang C.M."/>
            <person name="Zheng Y."/>
            <person name="Sakai Y."/>
            <person name="Toyoda A."/>
            <person name="Minakuchi Y."/>
            <person name="Abe K."/>
            <person name="Yokota A."/>
            <person name="Yabe S."/>
        </authorList>
    </citation>
    <scope>NUCLEOTIDE SEQUENCE [LARGE SCALE GENOMIC DNA]</scope>
    <source>
        <strain evidence="2">Uno16</strain>
    </source>
</reference>
<accession>A0A402BIP9</accession>
<dbReference type="RefSeq" id="WP_126631265.1">
    <property type="nucleotide sequence ID" value="NZ_BIFT01000002.1"/>
</dbReference>
<dbReference type="OrthoDB" id="166768at2"/>
<sequence length="69" mass="7960">MTWKTINEILGLASIDPEFCEHLLANPIAAIDSKGYLLTIEERRVLYNIQAKDIYDFSTQLLRKTGYIQ</sequence>
<proteinExistence type="predicted"/>